<evidence type="ECO:0000256" key="5">
    <source>
        <dbReference type="SAM" id="MobiDB-lite"/>
    </source>
</evidence>
<feature type="region of interest" description="Disordered" evidence="5">
    <location>
        <begin position="256"/>
        <end position="348"/>
    </location>
</feature>
<keyword evidence="8" id="KW-1185">Reference proteome</keyword>
<dbReference type="Pfam" id="PF01266">
    <property type="entry name" value="DAO"/>
    <property type="match status" value="1"/>
</dbReference>
<feature type="compositionally biased region" description="Basic residues" evidence="5">
    <location>
        <begin position="300"/>
        <end position="329"/>
    </location>
</feature>
<feature type="compositionally biased region" description="Basic residues" evidence="5">
    <location>
        <begin position="336"/>
        <end position="348"/>
    </location>
</feature>
<dbReference type="Gene3D" id="3.50.50.60">
    <property type="entry name" value="FAD/NAD(P)-binding domain"/>
    <property type="match status" value="1"/>
</dbReference>
<dbReference type="Proteomes" id="UP001500456">
    <property type="component" value="Unassembled WGS sequence"/>
</dbReference>
<evidence type="ECO:0000313" key="8">
    <source>
        <dbReference type="Proteomes" id="UP001500456"/>
    </source>
</evidence>
<dbReference type="EMBL" id="BAAAZX010000006">
    <property type="protein sequence ID" value="GAA3991671.1"/>
    <property type="molecule type" value="Genomic_DNA"/>
</dbReference>
<dbReference type="PRINTS" id="PR00420">
    <property type="entry name" value="RNGMNOXGNASE"/>
</dbReference>
<keyword evidence="4" id="KW-0503">Monooxygenase</keyword>
<comment type="caution">
    <text evidence="7">The sequence shown here is derived from an EMBL/GenBank/DDBJ whole genome shotgun (WGS) entry which is preliminary data.</text>
</comment>
<sequence length="348" mass="37867">MNSPAFHAPRRPRIAVVGAGLGGLTCARVLHVHGMDAVVHEREPSRATRGQGGMLDLHPEGGQRALREAGLEAAFRAVARPEGQDLRLLEPDGTLLLRQDTPDDAPLTRPEVDRGDLRDLLLDSLPPETVVWGRAFRHATALPGGGHRLHFADGGHADHALLVGADSAGSRVRSLVTDARPAHTGVNMVEIGIPDADRTRPELAAMVGRGNYWVIGGDRSLAAQRNGDGRIRIHLSFRTPGGLVLGLRYPLRARRRGPRRAEGPFHRLGSLGHGPDRRVRRHGRTTPGHRPARRAELAGHVRRHAARRRGAPHAAGRRGRQPGHARRGRTGPGSRRPPRRPGRCRPRL</sequence>
<organism evidence="7 8">
    <name type="scientific">Streptomyces plumbiresistens</name>
    <dbReference type="NCBI Taxonomy" id="511811"/>
    <lineage>
        <taxon>Bacteria</taxon>
        <taxon>Bacillati</taxon>
        <taxon>Actinomycetota</taxon>
        <taxon>Actinomycetes</taxon>
        <taxon>Kitasatosporales</taxon>
        <taxon>Streptomycetaceae</taxon>
        <taxon>Streptomyces</taxon>
    </lineage>
</organism>
<evidence type="ECO:0000256" key="3">
    <source>
        <dbReference type="ARBA" id="ARBA00023002"/>
    </source>
</evidence>
<protein>
    <recommendedName>
        <fullName evidence="6">FAD dependent oxidoreductase domain-containing protein</fullName>
    </recommendedName>
</protein>
<dbReference type="InterPro" id="IPR036188">
    <property type="entry name" value="FAD/NAD-bd_sf"/>
</dbReference>
<reference evidence="8" key="1">
    <citation type="journal article" date="2019" name="Int. J. Syst. Evol. Microbiol.">
        <title>The Global Catalogue of Microorganisms (GCM) 10K type strain sequencing project: providing services to taxonomists for standard genome sequencing and annotation.</title>
        <authorList>
            <consortium name="The Broad Institute Genomics Platform"/>
            <consortium name="The Broad Institute Genome Sequencing Center for Infectious Disease"/>
            <person name="Wu L."/>
            <person name="Ma J."/>
        </authorList>
    </citation>
    <scope>NUCLEOTIDE SEQUENCE [LARGE SCALE GENOMIC DNA]</scope>
    <source>
        <strain evidence="8">JCM 16924</strain>
    </source>
</reference>
<gene>
    <name evidence="7" type="ORF">GCM10022232_28000</name>
</gene>
<evidence type="ECO:0000256" key="4">
    <source>
        <dbReference type="ARBA" id="ARBA00023033"/>
    </source>
</evidence>
<proteinExistence type="predicted"/>
<dbReference type="PANTHER" id="PTHR46972:SF1">
    <property type="entry name" value="FAD DEPENDENT OXIDOREDUCTASE DOMAIN-CONTAINING PROTEIN"/>
    <property type="match status" value="1"/>
</dbReference>
<evidence type="ECO:0000256" key="1">
    <source>
        <dbReference type="ARBA" id="ARBA00022630"/>
    </source>
</evidence>
<evidence type="ECO:0000256" key="2">
    <source>
        <dbReference type="ARBA" id="ARBA00022827"/>
    </source>
</evidence>
<dbReference type="PANTHER" id="PTHR46972">
    <property type="entry name" value="MONOOXYGENASE ASQM-RELATED"/>
    <property type="match status" value="1"/>
</dbReference>
<keyword evidence="2" id="KW-0274">FAD</keyword>
<keyword evidence="1" id="KW-0285">Flavoprotein</keyword>
<name>A0ABP7R2V8_9ACTN</name>
<evidence type="ECO:0000313" key="7">
    <source>
        <dbReference type="EMBL" id="GAA3991671.1"/>
    </source>
</evidence>
<keyword evidence="3" id="KW-0560">Oxidoreductase</keyword>
<accession>A0ABP7R2V8</accession>
<evidence type="ECO:0000259" key="6">
    <source>
        <dbReference type="Pfam" id="PF01266"/>
    </source>
</evidence>
<feature type="domain" description="FAD dependent oxidoreductase" evidence="6">
    <location>
        <begin position="13"/>
        <end position="163"/>
    </location>
</feature>
<dbReference type="InterPro" id="IPR006076">
    <property type="entry name" value="FAD-dep_OxRdtase"/>
</dbReference>
<dbReference type="SUPFAM" id="SSF51905">
    <property type="entry name" value="FAD/NAD(P)-binding domain"/>
    <property type="match status" value="1"/>
</dbReference>